<evidence type="ECO:0000313" key="1">
    <source>
        <dbReference type="EMBL" id="AES68042.1"/>
    </source>
</evidence>
<protein>
    <submittedName>
        <fullName evidence="1 2">Uncharacterized protein</fullName>
    </submittedName>
</protein>
<proteinExistence type="predicted"/>
<dbReference type="EnsemblPlants" id="AES68042">
    <property type="protein sequence ID" value="AES68042"/>
    <property type="gene ID" value="MTR_2g102380"/>
</dbReference>
<name>G7II61_MEDTR</name>
<dbReference type="HOGENOM" id="CLU_2658179_0_0_1"/>
<dbReference type="AlphaFoldDB" id="G7II61"/>
<dbReference type="EMBL" id="CM001218">
    <property type="protein sequence ID" value="AES68042.1"/>
    <property type="molecule type" value="Genomic_DNA"/>
</dbReference>
<accession>G7II61</accession>
<organism evidence="1 3">
    <name type="scientific">Medicago truncatula</name>
    <name type="common">Barrel medic</name>
    <name type="synonym">Medicago tribuloides</name>
    <dbReference type="NCBI Taxonomy" id="3880"/>
    <lineage>
        <taxon>Eukaryota</taxon>
        <taxon>Viridiplantae</taxon>
        <taxon>Streptophyta</taxon>
        <taxon>Embryophyta</taxon>
        <taxon>Tracheophyta</taxon>
        <taxon>Spermatophyta</taxon>
        <taxon>Magnoliopsida</taxon>
        <taxon>eudicotyledons</taxon>
        <taxon>Gunneridae</taxon>
        <taxon>Pentapetalae</taxon>
        <taxon>rosids</taxon>
        <taxon>fabids</taxon>
        <taxon>Fabales</taxon>
        <taxon>Fabaceae</taxon>
        <taxon>Papilionoideae</taxon>
        <taxon>50 kb inversion clade</taxon>
        <taxon>NPAAA clade</taxon>
        <taxon>Hologalegina</taxon>
        <taxon>IRL clade</taxon>
        <taxon>Trifolieae</taxon>
        <taxon>Medicago</taxon>
    </lineage>
</organism>
<dbReference type="PaxDb" id="3880-AES68042"/>
<evidence type="ECO:0000313" key="2">
    <source>
        <dbReference type="EnsemblPlants" id="AES68042"/>
    </source>
</evidence>
<reference evidence="1 3" key="1">
    <citation type="journal article" date="2011" name="Nature">
        <title>The Medicago genome provides insight into the evolution of rhizobial symbioses.</title>
        <authorList>
            <person name="Young N.D."/>
            <person name="Debelle F."/>
            <person name="Oldroyd G.E."/>
            <person name="Geurts R."/>
            <person name="Cannon S.B."/>
            <person name="Udvardi M.K."/>
            <person name="Benedito V.A."/>
            <person name="Mayer K.F."/>
            <person name="Gouzy J."/>
            <person name="Schoof H."/>
            <person name="Van de Peer Y."/>
            <person name="Proost S."/>
            <person name="Cook D.R."/>
            <person name="Meyers B.C."/>
            <person name="Spannagl M."/>
            <person name="Cheung F."/>
            <person name="De Mita S."/>
            <person name="Krishnakumar V."/>
            <person name="Gundlach H."/>
            <person name="Zhou S."/>
            <person name="Mudge J."/>
            <person name="Bharti A.K."/>
            <person name="Murray J.D."/>
            <person name="Naoumkina M.A."/>
            <person name="Rosen B."/>
            <person name="Silverstein K.A."/>
            <person name="Tang H."/>
            <person name="Rombauts S."/>
            <person name="Zhao P.X."/>
            <person name="Zhou P."/>
            <person name="Barbe V."/>
            <person name="Bardou P."/>
            <person name="Bechner M."/>
            <person name="Bellec A."/>
            <person name="Berger A."/>
            <person name="Berges H."/>
            <person name="Bidwell S."/>
            <person name="Bisseling T."/>
            <person name="Choisne N."/>
            <person name="Couloux A."/>
            <person name="Denny R."/>
            <person name="Deshpande S."/>
            <person name="Dai X."/>
            <person name="Doyle J.J."/>
            <person name="Dudez A.M."/>
            <person name="Farmer A.D."/>
            <person name="Fouteau S."/>
            <person name="Franken C."/>
            <person name="Gibelin C."/>
            <person name="Gish J."/>
            <person name="Goldstein S."/>
            <person name="Gonzalez A.J."/>
            <person name="Green P.J."/>
            <person name="Hallab A."/>
            <person name="Hartog M."/>
            <person name="Hua A."/>
            <person name="Humphray S.J."/>
            <person name="Jeong D.H."/>
            <person name="Jing Y."/>
            <person name="Jocker A."/>
            <person name="Kenton S.M."/>
            <person name="Kim D.J."/>
            <person name="Klee K."/>
            <person name="Lai H."/>
            <person name="Lang C."/>
            <person name="Lin S."/>
            <person name="Macmil S.L."/>
            <person name="Magdelenat G."/>
            <person name="Matthews L."/>
            <person name="McCorrison J."/>
            <person name="Monaghan E.L."/>
            <person name="Mun J.H."/>
            <person name="Najar F.Z."/>
            <person name="Nicholson C."/>
            <person name="Noirot C."/>
            <person name="O'Bleness M."/>
            <person name="Paule C.R."/>
            <person name="Poulain J."/>
            <person name="Prion F."/>
            <person name="Qin B."/>
            <person name="Qu C."/>
            <person name="Retzel E.F."/>
            <person name="Riddle C."/>
            <person name="Sallet E."/>
            <person name="Samain S."/>
            <person name="Samson N."/>
            <person name="Sanders I."/>
            <person name="Saurat O."/>
            <person name="Scarpelli C."/>
            <person name="Schiex T."/>
            <person name="Segurens B."/>
            <person name="Severin A.J."/>
            <person name="Sherrier D.J."/>
            <person name="Shi R."/>
            <person name="Sims S."/>
            <person name="Singer S.R."/>
            <person name="Sinharoy S."/>
            <person name="Sterck L."/>
            <person name="Viollet A."/>
            <person name="Wang B.B."/>
            <person name="Wang K."/>
            <person name="Wang M."/>
            <person name="Wang X."/>
            <person name="Warfsmann J."/>
            <person name="Weissenbach J."/>
            <person name="White D.D."/>
            <person name="White J.D."/>
            <person name="Wiley G.B."/>
            <person name="Wincker P."/>
            <person name="Xing Y."/>
            <person name="Yang L."/>
            <person name="Yao Z."/>
            <person name="Ying F."/>
            <person name="Zhai J."/>
            <person name="Zhou L."/>
            <person name="Zuber A."/>
            <person name="Denarie J."/>
            <person name="Dixon R.A."/>
            <person name="May G.D."/>
            <person name="Schwartz D.C."/>
            <person name="Rogers J."/>
            <person name="Quetier F."/>
            <person name="Town C.D."/>
            <person name="Roe B.A."/>
        </authorList>
    </citation>
    <scope>NUCLEOTIDE SEQUENCE [LARGE SCALE GENOMIC DNA]</scope>
    <source>
        <strain evidence="1">A17</strain>
        <strain evidence="2 3">cv. Jemalong A17</strain>
    </source>
</reference>
<dbReference type="Proteomes" id="UP000002051">
    <property type="component" value="Chromosome 2"/>
</dbReference>
<reference evidence="1 3" key="2">
    <citation type="journal article" date="2014" name="BMC Genomics">
        <title>An improved genome release (version Mt4.0) for the model legume Medicago truncatula.</title>
        <authorList>
            <person name="Tang H."/>
            <person name="Krishnakumar V."/>
            <person name="Bidwell S."/>
            <person name="Rosen B."/>
            <person name="Chan A."/>
            <person name="Zhou S."/>
            <person name="Gentzbittel L."/>
            <person name="Childs K.L."/>
            <person name="Yandell M."/>
            <person name="Gundlach H."/>
            <person name="Mayer K.F."/>
            <person name="Schwartz D.C."/>
            <person name="Town C.D."/>
        </authorList>
    </citation>
    <scope>GENOME REANNOTATION</scope>
    <source>
        <strain evidence="2 3">cv. Jemalong A17</strain>
    </source>
</reference>
<keyword evidence="3" id="KW-1185">Reference proteome</keyword>
<sequence>MARLAAQRTSTLQASFTSKVYPGSGRLDKLGIPVGSEIFLALPKPFQVYCDTSQEIIKPGSVLLHHPTHLKDIKPP</sequence>
<reference evidence="2" key="3">
    <citation type="submission" date="2015-04" db="UniProtKB">
        <authorList>
            <consortium name="EnsemblPlants"/>
        </authorList>
    </citation>
    <scope>IDENTIFICATION</scope>
    <source>
        <strain evidence="2">cv. Jemalong A17</strain>
    </source>
</reference>
<evidence type="ECO:0000313" key="3">
    <source>
        <dbReference type="Proteomes" id="UP000002051"/>
    </source>
</evidence>
<gene>
    <name evidence="1" type="ordered locus">MTR_2g102380</name>
</gene>